<gene>
    <name evidence="1" type="ORF">V7S43_000899</name>
</gene>
<evidence type="ECO:0000313" key="1">
    <source>
        <dbReference type="EMBL" id="KAL3674974.1"/>
    </source>
</evidence>
<comment type="caution">
    <text evidence="1">The sequence shown here is derived from an EMBL/GenBank/DDBJ whole genome shotgun (WGS) entry which is preliminary data.</text>
</comment>
<dbReference type="EMBL" id="JBIMZQ010000001">
    <property type="protein sequence ID" value="KAL3674974.1"/>
    <property type="molecule type" value="Genomic_DNA"/>
</dbReference>
<evidence type="ECO:0000313" key="2">
    <source>
        <dbReference type="Proteomes" id="UP001632037"/>
    </source>
</evidence>
<organism evidence="1 2">
    <name type="scientific">Phytophthora oleae</name>
    <dbReference type="NCBI Taxonomy" id="2107226"/>
    <lineage>
        <taxon>Eukaryota</taxon>
        <taxon>Sar</taxon>
        <taxon>Stramenopiles</taxon>
        <taxon>Oomycota</taxon>
        <taxon>Peronosporomycetes</taxon>
        <taxon>Peronosporales</taxon>
        <taxon>Peronosporaceae</taxon>
        <taxon>Phytophthora</taxon>
    </lineage>
</organism>
<dbReference type="Proteomes" id="UP001632037">
    <property type="component" value="Unassembled WGS sequence"/>
</dbReference>
<accession>A0ABD3GCS0</accession>
<sequence length="118" mass="13406">MIAARCFDRALQLLEALQDEIDQEKVPYSQQSARRQQQTLVSFQVAFCRYARGDSVDIVSSELLRALPLKFEPKQEQQQEKDEQEPEVFDLLEGIELLIHADIASLRQGLALLASTST</sequence>
<reference evidence="1 2" key="1">
    <citation type="submission" date="2024-09" db="EMBL/GenBank/DDBJ databases">
        <title>Genome sequencing and assembly of Phytophthora oleae, isolate VK10A, causative agent of rot of olive drupes.</title>
        <authorList>
            <person name="Conti Taguali S."/>
            <person name="Riolo M."/>
            <person name="La Spada F."/>
            <person name="Cacciola S.O."/>
            <person name="Dionisio G."/>
        </authorList>
    </citation>
    <scope>NUCLEOTIDE SEQUENCE [LARGE SCALE GENOMIC DNA]</scope>
    <source>
        <strain evidence="1 2">VK10A</strain>
    </source>
</reference>
<protein>
    <submittedName>
        <fullName evidence="1">Uncharacterized protein</fullName>
    </submittedName>
</protein>
<keyword evidence="2" id="KW-1185">Reference proteome</keyword>
<dbReference type="AlphaFoldDB" id="A0ABD3GCS0"/>
<name>A0ABD3GCS0_9STRA</name>
<proteinExistence type="predicted"/>